<keyword evidence="5" id="KW-1185">Reference proteome</keyword>
<evidence type="ECO:0000313" key="4">
    <source>
        <dbReference type="EMBL" id="SHI57142.1"/>
    </source>
</evidence>
<gene>
    <name evidence="4" type="ORF">SAMN05421803_101616</name>
</gene>
<dbReference type="RefSeq" id="WP_245832737.1">
    <property type="nucleotide sequence ID" value="NZ_FQZK01000001.1"/>
</dbReference>
<evidence type="ECO:0000313" key="5">
    <source>
        <dbReference type="Proteomes" id="UP000184452"/>
    </source>
</evidence>
<evidence type="ECO:0000256" key="1">
    <source>
        <dbReference type="ARBA" id="ARBA00001946"/>
    </source>
</evidence>
<dbReference type="InterPro" id="IPR015797">
    <property type="entry name" value="NUDIX_hydrolase-like_dom_sf"/>
</dbReference>
<protein>
    <submittedName>
        <fullName evidence="4">ADP-ribose pyrophosphatase YjhB, NUDIX family</fullName>
    </submittedName>
</protein>
<comment type="cofactor">
    <cofactor evidence="1">
        <name>Mg(2+)</name>
        <dbReference type="ChEBI" id="CHEBI:18420"/>
    </cofactor>
</comment>
<proteinExistence type="predicted"/>
<reference evidence="4 5" key="1">
    <citation type="submission" date="2016-11" db="EMBL/GenBank/DDBJ databases">
        <authorList>
            <person name="Jaros S."/>
            <person name="Januszkiewicz K."/>
            <person name="Wedrychowicz H."/>
        </authorList>
    </citation>
    <scope>NUCLEOTIDE SEQUENCE [LARGE SCALE GENOMIC DNA]</scope>
    <source>
        <strain evidence="4 5">CGMCC 4.5723</strain>
    </source>
</reference>
<sequence>MAEQMFEKKAPVASTRVAVHVFLLREDRVLLTRRGPGAAYAAGSWHAGVAGKVDPGEDVVSATVRESGEELGVGVDPVDLEFAHVLHSGEGGQDWVNFFFSCRNWSGTPVNNEPHKHAEIGWWPVGRPPRDMVGYCARALEHTLAGVPFSLYGTAAAFPVPAVPDAHAGGRRPPAPSGR</sequence>
<dbReference type="GO" id="GO:0016787">
    <property type="term" value="F:hydrolase activity"/>
    <property type="evidence" value="ECO:0007669"/>
    <property type="project" value="UniProtKB-KW"/>
</dbReference>
<dbReference type="AlphaFoldDB" id="A0A1M6C803"/>
<dbReference type="InterPro" id="IPR000086">
    <property type="entry name" value="NUDIX_hydrolase_dom"/>
</dbReference>
<dbReference type="PANTHER" id="PTHR43046">
    <property type="entry name" value="GDP-MANNOSE MANNOSYL HYDROLASE"/>
    <property type="match status" value="1"/>
</dbReference>
<dbReference type="Gene3D" id="3.90.79.10">
    <property type="entry name" value="Nucleoside Triphosphate Pyrophosphohydrolase"/>
    <property type="match status" value="1"/>
</dbReference>
<evidence type="ECO:0000259" key="3">
    <source>
        <dbReference type="PROSITE" id="PS51462"/>
    </source>
</evidence>
<evidence type="ECO:0000256" key="2">
    <source>
        <dbReference type="ARBA" id="ARBA00022801"/>
    </source>
</evidence>
<dbReference type="PROSITE" id="PS51462">
    <property type="entry name" value="NUDIX"/>
    <property type="match status" value="1"/>
</dbReference>
<accession>A0A1M6C803</accession>
<name>A0A1M6C803_9ACTN</name>
<dbReference type="Pfam" id="PF00293">
    <property type="entry name" value="NUDIX"/>
    <property type="match status" value="1"/>
</dbReference>
<dbReference type="Proteomes" id="UP000184452">
    <property type="component" value="Unassembled WGS sequence"/>
</dbReference>
<dbReference type="PANTHER" id="PTHR43046:SF14">
    <property type="entry name" value="MUTT_NUDIX FAMILY PROTEIN"/>
    <property type="match status" value="1"/>
</dbReference>
<dbReference type="EMBL" id="FQZK01000001">
    <property type="protein sequence ID" value="SHI57142.1"/>
    <property type="molecule type" value="Genomic_DNA"/>
</dbReference>
<organism evidence="4 5">
    <name type="scientific">Nocardiopsis flavescens</name>
    <dbReference type="NCBI Taxonomy" id="758803"/>
    <lineage>
        <taxon>Bacteria</taxon>
        <taxon>Bacillati</taxon>
        <taxon>Actinomycetota</taxon>
        <taxon>Actinomycetes</taxon>
        <taxon>Streptosporangiales</taxon>
        <taxon>Nocardiopsidaceae</taxon>
        <taxon>Nocardiopsis</taxon>
    </lineage>
</organism>
<dbReference type="STRING" id="758803.SAMN05421803_101616"/>
<feature type="domain" description="Nudix hydrolase" evidence="3">
    <location>
        <begin position="14"/>
        <end position="145"/>
    </location>
</feature>
<keyword evidence="2" id="KW-0378">Hydrolase</keyword>
<dbReference type="SUPFAM" id="SSF55811">
    <property type="entry name" value="Nudix"/>
    <property type="match status" value="1"/>
</dbReference>
<dbReference type="CDD" id="cd04683">
    <property type="entry name" value="NUDIX_Hydrolase"/>
    <property type="match status" value="1"/>
</dbReference>